<dbReference type="AlphaFoldDB" id="A0A9P4TUD9"/>
<dbReference type="PANTHER" id="PTHR15439">
    <property type="entry name" value="RETINOBLASTOMA-BINDING PROTEIN 6"/>
    <property type="match status" value="1"/>
</dbReference>
<keyword evidence="2" id="KW-0479">Metal-binding</keyword>
<dbReference type="CDD" id="cd16620">
    <property type="entry name" value="vRING-HC-C4C4_RBBP6"/>
    <property type="match status" value="1"/>
</dbReference>
<evidence type="ECO:0000256" key="3">
    <source>
        <dbReference type="ARBA" id="ARBA00022771"/>
    </source>
</evidence>
<name>A0A9P4TUD9_9PEZI</name>
<feature type="domain" description="DWNN" evidence="7">
    <location>
        <begin position="5"/>
        <end position="78"/>
    </location>
</feature>
<dbReference type="SUPFAM" id="SSF57850">
    <property type="entry name" value="RING/U-box"/>
    <property type="match status" value="1"/>
</dbReference>
<keyword evidence="3" id="KW-0863">Zinc-finger</keyword>
<feature type="region of interest" description="Disordered" evidence="6">
    <location>
        <begin position="573"/>
        <end position="647"/>
    </location>
</feature>
<reference evidence="8" key="1">
    <citation type="journal article" date="2020" name="Stud. Mycol.">
        <title>101 Dothideomycetes genomes: a test case for predicting lifestyles and emergence of pathogens.</title>
        <authorList>
            <person name="Haridas S."/>
            <person name="Albert R."/>
            <person name="Binder M."/>
            <person name="Bloem J."/>
            <person name="Labutti K."/>
            <person name="Salamov A."/>
            <person name="Andreopoulos B."/>
            <person name="Baker S."/>
            <person name="Barry K."/>
            <person name="Bills G."/>
            <person name="Bluhm B."/>
            <person name="Cannon C."/>
            <person name="Castanera R."/>
            <person name="Culley D."/>
            <person name="Daum C."/>
            <person name="Ezra D."/>
            <person name="Gonzalez J."/>
            <person name="Henrissat B."/>
            <person name="Kuo A."/>
            <person name="Liang C."/>
            <person name="Lipzen A."/>
            <person name="Lutzoni F."/>
            <person name="Magnuson J."/>
            <person name="Mondo S."/>
            <person name="Nolan M."/>
            <person name="Ohm R."/>
            <person name="Pangilinan J."/>
            <person name="Park H.-J."/>
            <person name="Ramirez L."/>
            <person name="Alfaro M."/>
            <person name="Sun H."/>
            <person name="Tritt A."/>
            <person name="Yoshinaga Y."/>
            <person name="Zwiers L.-H."/>
            <person name="Turgeon B."/>
            <person name="Goodwin S."/>
            <person name="Spatafora J."/>
            <person name="Crous P."/>
            <person name="Grigoriev I."/>
        </authorList>
    </citation>
    <scope>NUCLEOTIDE SEQUENCE</scope>
    <source>
        <strain evidence="8">CBS 130266</strain>
    </source>
</reference>
<feature type="compositionally biased region" description="Basic and acidic residues" evidence="6">
    <location>
        <begin position="429"/>
        <end position="441"/>
    </location>
</feature>
<sequence length="647" mass="70427">MSSSVFFKFKSSKEPQRITFDGTGITVFELKREIINVSGLGNGADFDLSIYDESSNEEYDDDTAIIPRSSSVVARRLPAARPGHGKAQRYVTGRAPVNAKNNYRAEAKASAQAKNKPTGAADFNSAQTEEERIAATFAAEGNIWAEQQEQMANAKPVYHKGQHKRPVNVPDHPPPPTYRCHRCDELGHWIQLCPTNDDPNFEAKPKTKRTTGIPRSFMKKVEKPTGPTADDGLNNGVREGGSIMLDPDGNYVIVNPDTASWKKAEAKMKASAARAGEAESTGSKELQELGLECPIDKRMFVEPVQTPCCGKTYCNDCIENALIDSDLICPNCGTADVLLDGLKSDDDMVAKIRKYEDDKATEKKAQEQAKSPKAVAPLTPPADDIGSLKEGTKGILKSKSPSPSASTTGVAENKKSPTPDSSSTTSKKRPAEEELKNERSPPKAPAAMLRQQNQNQPQQPQFVPPGFDKDFVNLMNQYAPATSQMNGNQQFPTVPFFPQAMNGMNPMAMQNGMMGMPNAMMGMPNAMVNPMMGMPNGGGYPPMGPAMNGMGFPQQTGVYGNFGNGMMPNAGFAGRGFQGGNQGWGNQQQQPQQMMQMQNGGRFGNFPNQQPPSGPSEDNAYMRRPMNPHRAQNRARRTARGNEYNTL</sequence>
<dbReference type="GO" id="GO:0005634">
    <property type="term" value="C:nucleus"/>
    <property type="evidence" value="ECO:0007669"/>
    <property type="project" value="UniProtKB-SubCell"/>
</dbReference>
<dbReference type="Proteomes" id="UP000800235">
    <property type="component" value="Unassembled WGS sequence"/>
</dbReference>
<protein>
    <submittedName>
        <fullName evidence="8">DWNN-domain-containing protein</fullName>
    </submittedName>
</protein>
<proteinExistence type="predicted"/>
<dbReference type="Gene3D" id="3.10.20.90">
    <property type="entry name" value="Phosphatidylinositol 3-kinase Catalytic Subunit, Chain A, domain 1"/>
    <property type="match status" value="1"/>
</dbReference>
<dbReference type="InterPro" id="IPR013083">
    <property type="entry name" value="Znf_RING/FYVE/PHD"/>
</dbReference>
<evidence type="ECO:0000256" key="4">
    <source>
        <dbReference type="ARBA" id="ARBA00022833"/>
    </source>
</evidence>
<dbReference type="OrthoDB" id="106784at2759"/>
<dbReference type="GO" id="GO:0006511">
    <property type="term" value="P:ubiquitin-dependent protein catabolic process"/>
    <property type="evidence" value="ECO:0007669"/>
    <property type="project" value="TreeGrafter"/>
</dbReference>
<evidence type="ECO:0000256" key="2">
    <source>
        <dbReference type="ARBA" id="ARBA00022723"/>
    </source>
</evidence>
<dbReference type="InterPro" id="IPR025829">
    <property type="entry name" value="Zn_knuckle_CX2CX3GHX4C"/>
</dbReference>
<dbReference type="GO" id="GO:0003676">
    <property type="term" value="F:nucleic acid binding"/>
    <property type="evidence" value="ECO:0007669"/>
    <property type="project" value="InterPro"/>
</dbReference>
<dbReference type="Pfam" id="PF08783">
    <property type="entry name" value="DWNN"/>
    <property type="match status" value="1"/>
</dbReference>
<feature type="compositionally biased region" description="Low complexity" evidence="6">
    <location>
        <begin position="451"/>
        <end position="461"/>
    </location>
</feature>
<evidence type="ECO:0000256" key="5">
    <source>
        <dbReference type="ARBA" id="ARBA00023242"/>
    </source>
</evidence>
<evidence type="ECO:0000313" key="9">
    <source>
        <dbReference type="Proteomes" id="UP000800235"/>
    </source>
</evidence>
<dbReference type="GO" id="GO:0006397">
    <property type="term" value="P:mRNA processing"/>
    <property type="evidence" value="ECO:0007669"/>
    <property type="project" value="InterPro"/>
</dbReference>
<evidence type="ECO:0000313" key="8">
    <source>
        <dbReference type="EMBL" id="KAF2422450.1"/>
    </source>
</evidence>
<dbReference type="PROSITE" id="PS51282">
    <property type="entry name" value="DWNN"/>
    <property type="match status" value="1"/>
</dbReference>
<comment type="subcellular location">
    <subcellularLocation>
        <location evidence="1">Nucleus</location>
    </subcellularLocation>
</comment>
<accession>A0A9P4TUD9</accession>
<dbReference type="SMART" id="SM01180">
    <property type="entry name" value="DWNN"/>
    <property type="match status" value="1"/>
</dbReference>
<comment type="caution">
    <text evidence="8">The sequence shown here is derived from an EMBL/GenBank/DDBJ whole genome shotgun (WGS) entry which is preliminary data.</text>
</comment>
<dbReference type="InterPro" id="IPR014891">
    <property type="entry name" value="DWNN_domain"/>
</dbReference>
<keyword evidence="9" id="KW-1185">Reference proteome</keyword>
<keyword evidence="5" id="KW-0539">Nucleus</keyword>
<dbReference type="Gene3D" id="3.30.40.10">
    <property type="entry name" value="Zinc/RING finger domain, C3HC4 (zinc finger)"/>
    <property type="match status" value="1"/>
</dbReference>
<organism evidence="8 9">
    <name type="scientific">Tothia fuscella</name>
    <dbReference type="NCBI Taxonomy" id="1048955"/>
    <lineage>
        <taxon>Eukaryota</taxon>
        <taxon>Fungi</taxon>
        <taxon>Dikarya</taxon>
        <taxon>Ascomycota</taxon>
        <taxon>Pezizomycotina</taxon>
        <taxon>Dothideomycetes</taxon>
        <taxon>Pleosporomycetidae</taxon>
        <taxon>Venturiales</taxon>
        <taxon>Cylindrosympodiaceae</taxon>
        <taxon>Tothia</taxon>
    </lineage>
</organism>
<dbReference type="Pfam" id="PF13696">
    <property type="entry name" value="zf-CCHC_2"/>
    <property type="match status" value="1"/>
</dbReference>
<dbReference type="EMBL" id="MU007090">
    <property type="protein sequence ID" value="KAF2422450.1"/>
    <property type="molecule type" value="Genomic_DNA"/>
</dbReference>
<feature type="compositionally biased region" description="Basic and acidic residues" evidence="6">
    <location>
        <begin position="357"/>
        <end position="367"/>
    </location>
</feature>
<dbReference type="GO" id="GO:0016567">
    <property type="term" value="P:protein ubiquitination"/>
    <property type="evidence" value="ECO:0007669"/>
    <property type="project" value="InterPro"/>
</dbReference>
<gene>
    <name evidence="8" type="ORF">EJ08DRAFT_664815</name>
</gene>
<dbReference type="PANTHER" id="PTHR15439:SF0">
    <property type="entry name" value="CELL DIVISION CYCLE AND APOPTOSIS REGULATOR PROTEIN 1-RELATED"/>
    <property type="match status" value="1"/>
</dbReference>
<dbReference type="GO" id="GO:0008270">
    <property type="term" value="F:zinc ion binding"/>
    <property type="evidence" value="ECO:0007669"/>
    <property type="project" value="UniProtKB-KW"/>
</dbReference>
<feature type="region of interest" description="Disordered" evidence="6">
    <location>
        <begin position="357"/>
        <end position="467"/>
    </location>
</feature>
<feature type="compositionally biased region" description="Low complexity" evidence="6">
    <location>
        <begin position="397"/>
        <end position="408"/>
    </location>
</feature>
<dbReference type="GO" id="GO:0061630">
    <property type="term" value="F:ubiquitin protein ligase activity"/>
    <property type="evidence" value="ECO:0007669"/>
    <property type="project" value="InterPro"/>
</dbReference>
<dbReference type="Gene3D" id="4.10.60.10">
    <property type="entry name" value="Zinc finger, CCHC-type"/>
    <property type="match status" value="1"/>
</dbReference>
<keyword evidence="4" id="KW-0862">Zinc</keyword>
<dbReference type="InterPro" id="IPR036875">
    <property type="entry name" value="Znf_CCHC_sf"/>
</dbReference>
<evidence type="ECO:0000256" key="6">
    <source>
        <dbReference type="SAM" id="MobiDB-lite"/>
    </source>
</evidence>
<feature type="compositionally biased region" description="Gly residues" evidence="6">
    <location>
        <begin position="573"/>
        <end position="583"/>
    </location>
</feature>
<dbReference type="InterPro" id="IPR033489">
    <property type="entry name" value="RBBP6"/>
</dbReference>
<evidence type="ECO:0000259" key="7">
    <source>
        <dbReference type="PROSITE" id="PS51282"/>
    </source>
</evidence>
<dbReference type="SUPFAM" id="SSF57756">
    <property type="entry name" value="Retrovirus zinc finger-like domains"/>
    <property type="match status" value="1"/>
</dbReference>
<feature type="compositionally biased region" description="Low complexity" evidence="6">
    <location>
        <begin position="584"/>
        <end position="600"/>
    </location>
</feature>
<evidence type="ECO:0000256" key="1">
    <source>
        <dbReference type="ARBA" id="ARBA00004123"/>
    </source>
</evidence>